<protein>
    <submittedName>
        <fullName evidence="1">Uncharacterized protein</fullName>
    </submittedName>
</protein>
<gene>
    <name evidence="1" type="ORF">KL86SPO_30008</name>
</gene>
<dbReference type="EMBL" id="FMJE01000003">
    <property type="protein sequence ID" value="SCM79614.1"/>
    <property type="molecule type" value="Genomic_DNA"/>
</dbReference>
<evidence type="ECO:0000313" key="1">
    <source>
        <dbReference type="EMBL" id="SCM79614.1"/>
    </source>
</evidence>
<sequence length="43" mass="4924">MNADKINFATLSTEELDTIKKFEKDFTSKHGNHILLLAFNQAK</sequence>
<organism evidence="1">
    <name type="scientific">uncultured Sporomusa sp</name>
    <dbReference type="NCBI Taxonomy" id="307249"/>
    <lineage>
        <taxon>Bacteria</taxon>
        <taxon>Bacillati</taxon>
        <taxon>Bacillota</taxon>
        <taxon>Negativicutes</taxon>
        <taxon>Selenomonadales</taxon>
        <taxon>Sporomusaceae</taxon>
        <taxon>Sporomusa</taxon>
        <taxon>environmental samples</taxon>
    </lineage>
</organism>
<name>A0A212LPW1_9FIRM</name>
<dbReference type="AlphaFoldDB" id="A0A212LPW1"/>
<accession>A0A212LPW1</accession>
<reference evidence="1" key="1">
    <citation type="submission" date="2016-08" db="EMBL/GenBank/DDBJ databases">
        <authorList>
            <person name="Seilhamer J.J."/>
        </authorList>
    </citation>
    <scope>NUCLEOTIDE SEQUENCE</scope>
    <source>
        <strain evidence="1">86</strain>
    </source>
</reference>
<proteinExistence type="predicted"/>
<dbReference type="RefSeq" id="WP_288183556.1">
    <property type="nucleotide sequence ID" value="NZ_LT608335.1"/>
</dbReference>